<gene>
    <name evidence="3" type="ORF">BHU61_01835</name>
</gene>
<dbReference type="CDD" id="cd08601">
    <property type="entry name" value="GDPD_SaGlpQ_like"/>
    <property type="match status" value="1"/>
</dbReference>
<feature type="signal peptide" evidence="1">
    <location>
        <begin position="1"/>
        <end position="25"/>
    </location>
</feature>
<dbReference type="Gene3D" id="3.20.20.190">
    <property type="entry name" value="Phosphatidylinositol (PI) phosphodiesterase"/>
    <property type="match status" value="1"/>
</dbReference>
<organism evidence="3 4">
    <name type="scientific">Macrococcus epidermidis</name>
    <dbReference type="NCBI Taxonomy" id="1902580"/>
    <lineage>
        <taxon>Bacteria</taxon>
        <taxon>Bacillati</taxon>
        <taxon>Bacillota</taxon>
        <taxon>Bacilli</taxon>
        <taxon>Bacillales</taxon>
        <taxon>Staphylococcaceae</taxon>
        <taxon>Macrococcus</taxon>
    </lineage>
</organism>
<dbReference type="SUPFAM" id="SSF51695">
    <property type="entry name" value="PLC-like phosphodiesterases"/>
    <property type="match status" value="1"/>
</dbReference>
<evidence type="ECO:0000313" key="3">
    <source>
        <dbReference type="EMBL" id="RAK46212.1"/>
    </source>
</evidence>
<sequence>MRKTIRVIIATLLGITLTTPLSVNAKTLKHEAFMNVAHRGASGYAPEHTFFAYDKGHYEIGADYIEIDLQMTKDGHLIALHDEKLDRTTNGTGLVKDHTLAEIKQLDAGSWFNEKYPEYANEAYVGAQVPTLDEVISRYGKNANYYIETKSPDVYPGMEEALLAVLDQHGLLKKGRLKQGHVLVQSFSSESLLKMHQLNSDVPLVQLTSKGFMSSATEATLRQIKTYADGFGPSFQDLTKENTALLKSIGFEIHPYTVNKEEDMLRLNDYGVDGVFTNYPDVYERISNEK</sequence>
<evidence type="ECO:0000256" key="1">
    <source>
        <dbReference type="SAM" id="SignalP"/>
    </source>
</evidence>
<dbReference type="RefSeq" id="WP_111714360.1">
    <property type="nucleotide sequence ID" value="NZ_JBHSSR010000001.1"/>
</dbReference>
<dbReference type="InterPro" id="IPR030395">
    <property type="entry name" value="GP_PDE_dom"/>
</dbReference>
<keyword evidence="1" id="KW-0732">Signal</keyword>
<dbReference type="GO" id="GO:0008081">
    <property type="term" value="F:phosphoric diester hydrolase activity"/>
    <property type="evidence" value="ECO:0007669"/>
    <property type="project" value="InterPro"/>
</dbReference>
<dbReference type="PANTHER" id="PTHR46211:SF7">
    <property type="entry name" value="GLYCEROPHOSPHODIESTER PHOSPHODIESTERASE"/>
    <property type="match status" value="1"/>
</dbReference>
<dbReference type="Proteomes" id="UP000249808">
    <property type="component" value="Unassembled WGS sequence"/>
</dbReference>
<dbReference type="GO" id="GO:0006629">
    <property type="term" value="P:lipid metabolic process"/>
    <property type="evidence" value="ECO:0007669"/>
    <property type="project" value="InterPro"/>
</dbReference>
<dbReference type="Pfam" id="PF03009">
    <property type="entry name" value="GDPD"/>
    <property type="match status" value="1"/>
</dbReference>
<accession>A0A327ZVG0</accession>
<keyword evidence="4" id="KW-1185">Reference proteome</keyword>
<dbReference type="AlphaFoldDB" id="A0A327ZVG0"/>
<dbReference type="PROSITE" id="PS51704">
    <property type="entry name" value="GP_PDE"/>
    <property type="match status" value="1"/>
</dbReference>
<comment type="caution">
    <text evidence="3">The sequence shown here is derived from an EMBL/GenBank/DDBJ whole genome shotgun (WGS) entry which is preliminary data.</text>
</comment>
<dbReference type="InterPro" id="IPR017946">
    <property type="entry name" value="PLC-like_Pdiesterase_TIM-brl"/>
</dbReference>
<dbReference type="PANTHER" id="PTHR46211">
    <property type="entry name" value="GLYCEROPHOSPHORYL DIESTER PHOSPHODIESTERASE"/>
    <property type="match status" value="1"/>
</dbReference>
<dbReference type="EMBL" id="PZJH01000001">
    <property type="protein sequence ID" value="RAK46212.1"/>
    <property type="molecule type" value="Genomic_DNA"/>
</dbReference>
<evidence type="ECO:0000313" key="4">
    <source>
        <dbReference type="Proteomes" id="UP000249808"/>
    </source>
</evidence>
<proteinExistence type="predicted"/>
<feature type="chain" id="PRO_5016274742" evidence="1">
    <location>
        <begin position="26"/>
        <end position="290"/>
    </location>
</feature>
<evidence type="ECO:0000259" key="2">
    <source>
        <dbReference type="PROSITE" id="PS51704"/>
    </source>
</evidence>
<name>A0A327ZVG0_9STAP</name>
<feature type="domain" description="GP-PDE" evidence="2">
    <location>
        <begin position="33"/>
        <end position="287"/>
    </location>
</feature>
<reference evidence="3 4" key="1">
    <citation type="journal article" date="2018" name="Front. Microbiol.">
        <title>Description and Comparative Genomics of Macrococcus caseolyticus subsp. hominis subsp. nov., Macrococcus goetzii sp. nov., Macrococcus epidermidis sp. nov., and Macrococcus bohemicus sp. nov., Novel Macrococci From Human Clinical Material With Virulence Potential and Suspected Uptake of Foreign DNA by Natural Transformation.</title>
        <authorList>
            <person name="Maslanova I."/>
            <person name="Wertheimer Z."/>
            <person name="Sedlacek I."/>
            <person name="Svec P."/>
            <person name="Indrakova A."/>
            <person name="Kovarovic V."/>
            <person name="Schumann P."/>
            <person name="Sproer C."/>
            <person name="Kralova S."/>
            <person name="Sedo O."/>
            <person name="Kristofova L."/>
            <person name="Vrbovska V."/>
            <person name="Fuzik T."/>
            <person name="Petras P."/>
            <person name="Zdrahal Z."/>
            <person name="Ruzickova V."/>
            <person name="Doskar J."/>
            <person name="Pantucek R."/>
        </authorList>
    </citation>
    <scope>NUCLEOTIDE SEQUENCE [LARGE SCALE GENOMIC DNA]</scope>
    <source>
        <strain evidence="3 4">01/688</strain>
    </source>
</reference>
<protein>
    <submittedName>
        <fullName evidence="3">Glycerophosphodiester phosphodiesterase</fullName>
    </submittedName>
</protein>